<dbReference type="HOGENOM" id="CLU_1048355_0_0_4"/>
<dbReference type="EMBL" id="CP002581">
    <property type="protein sequence ID" value="AJK49088.1"/>
    <property type="molecule type" value="Genomic_DNA"/>
</dbReference>
<name>A0A0B6S0B9_BURPL</name>
<evidence type="ECO:0000313" key="1">
    <source>
        <dbReference type="EMBL" id="AJK49088.1"/>
    </source>
</evidence>
<gene>
    <name evidence="1" type="ORF">BGL_2c10100</name>
</gene>
<reference evidence="1 2" key="2">
    <citation type="journal article" date="2016" name="Appl. Microbiol. Biotechnol.">
        <title>Mutations improving production and secretion of extracellular lipase by Burkholderia glumae PG1.</title>
        <authorList>
            <person name="Knapp A."/>
            <person name="Voget S."/>
            <person name="Gao R."/>
            <person name="Zaburannyi N."/>
            <person name="Krysciak D."/>
            <person name="Breuer M."/>
            <person name="Hauer B."/>
            <person name="Streit W.R."/>
            <person name="Muller R."/>
            <person name="Daniel R."/>
            <person name="Jaeger K.E."/>
        </authorList>
    </citation>
    <scope>NUCLEOTIDE SEQUENCE [LARGE SCALE GENOMIC DNA]</scope>
    <source>
        <strain evidence="1 2">PG1</strain>
    </source>
</reference>
<dbReference type="SUPFAM" id="SSF55729">
    <property type="entry name" value="Acyl-CoA N-acyltransferases (Nat)"/>
    <property type="match status" value="1"/>
</dbReference>
<protein>
    <recommendedName>
        <fullName evidence="3">N-acetyltransferase domain-containing protein</fullName>
    </recommendedName>
</protein>
<evidence type="ECO:0000313" key="2">
    <source>
        <dbReference type="Proteomes" id="UP000031838"/>
    </source>
</evidence>
<dbReference type="Gene3D" id="3.40.630.30">
    <property type="match status" value="1"/>
</dbReference>
<sequence>MSVASPIDSFTYPLVSEIFGEAIRTAETLSLPGELVAHCCRDPGEHFSEATRDAIYGALVPVTTRAFGADMTPYWRFRKDQGYFARLREFTVIEDARGQMVGWTGYSVIRADAFVTLYIDSTGMVPSRQSGGVMRQLLRTRLRLARAGLKATTPQLFATARSESPIFYKLLRKVLGGDQLYPQVGASVPAGILECGRQLAAWLGQAELLEPGSLVLRNAYTMVDELYDALPSTGDADLDRLFRDKLGPLDAYLLVGLVSDAIERD</sequence>
<dbReference type="AlphaFoldDB" id="A0A0B6S0B9"/>
<dbReference type="RefSeq" id="WP_042627613.1">
    <property type="nucleotide sequence ID" value="NZ_CP002581.1"/>
</dbReference>
<evidence type="ECO:0008006" key="3">
    <source>
        <dbReference type="Google" id="ProtNLM"/>
    </source>
</evidence>
<dbReference type="InterPro" id="IPR016181">
    <property type="entry name" value="Acyl_CoA_acyltransferase"/>
</dbReference>
<accession>A0A0B6S0B9</accession>
<reference evidence="2" key="1">
    <citation type="submission" date="2011-03" db="EMBL/GenBank/DDBJ databases">
        <authorList>
            <person name="Voget S."/>
            <person name="Streit W.R."/>
            <person name="Jaeger K.E."/>
            <person name="Daniel R."/>
        </authorList>
    </citation>
    <scope>NUCLEOTIDE SEQUENCE [LARGE SCALE GENOMIC DNA]</scope>
    <source>
        <strain evidence="2">PG1</strain>
    </source>
</reference>
<organism evidence="1 2">
    <name type="scientific">Burkholderia plantarii</name>
    <dbReference type="NCBI Taxonomy" id="41899"/>
    <lineage>
        <taxon>Bacteria</taxon>
        <taxon>Pseudomonadati</taxon>
        <taxon>Pseudomonadota</taxon>
        <taxon>Betaproteobacteria</taxon>
        <taxon>Burkholderiales</taxon>
        <taxon>Burkholderiaceae</taxon>
        <taxon>Burkholderia</taxon>
    </lineage>
</organism>
<dbReference type="Proteomes" id="UP000031838">
    <property type="component" value="Chromosome 2"/>
</dbReference>
<proteinExistence type="predicted"/>
<keyword evidence="2" id="KW-1185">Reference proteome</keyword>
<dbReference type="KEGG" id="bgp:BGL_2c10100"/>